<keyword evidence="1" id="KW-1133">Transmembrane helix</keyword>
<comment type="caution">
    <text evidence="2">The sequence shown here is derived from an EMBL/GenBank/DDBJ whole genome shotgun (WGS) entry which is preliminary data.</text>
</comment>
<reference evidence="2" key="2">
    <citation type="journal article" date="2024" name="Plant">
        <title>Genomic evolution and insights into agronomic trait innovations of Sesamum species.</title>
        <authorList>
            <person name="Miao H."/>
            <person name="Wang L."/>
            <person name="Qu L."/>
            <person name="Liu H."/>
            <person name="Sun Y."/>
            <person name="Le M."/>
            <person name="Wang Q."/>
            <person name="Wei S."/>
            <person name="Zheng Y."/>
            <person name="Lin W."/>
            <person name="Duan Y."/>
            <person name="Cao H."/>
            <person name="Xiong S."/>
            <person name="Wang X."/>
            <person name="Wei L."/>
            <person name="Li C."/>
            <person name="Ma Q."/>
            <person name="Ju M."/>
            <person name="Zhao R."/>
            <person name="Li G."/>
            <person name="Mu C."/>
            <person name="Tian Q."/>
            <person name="Mei H."/>
            <person name="Zhang T."/>
            <person name="Gao T."/>
            <person name="Zhang H."/>
        </authorList>
    </citation>
    <scope>NUCLEOTIDE SEQUENCE</scope>
    <source>
        <strain evidence="2">G02</strain>
    </source>
</reference>
<protein>
    <recommendedName>
        <fullName evidence="3">Secreted protein</fullName>
    </recommendedName>
</protein>
<dbReference type="AlphaFoldDB" id="A0AAW2T4S5"/>
<keyword evidence="1" id="KW-0812">Transmembrane</keyword>
<sequence>MFDGVTVWAGTSVAICFRMAVVTICCMVHRSPGGSLLEEVLWCGDSVRGSAGLEGPGTIAPLEGPPYWRGTRRFLQ</sequence>
<accession>A0AAW2T4S5</accession>
<feature type="transmembrane region" description="Helical" evidence="1">
    <location>
        <begin position="6"/>
        <end position="28"/>
    </location>
</feature>
<dbReference type="EMBL" id="JACGWJ010000009">
    <property type="protein sequence ID" value="KAL0399876.1"/>
    <property type="molecule type" value="Genomic_DNA"/>
</dbReference>
<evidence type="ECO:0000256" key="1">
    <source>
        <dbReference type="SAM" id="Phobius"/>
    </source>
</evidence>
<reference evidence="2" key="1">
    <citation type="submission" date="2020-06" db="EMBL/GenBank/DDBJ databases">
        <authorList>
            <person name="Li T."/>
            <person name="Hu X."/>
            <person name="Zhang T."/>
            <person name="Song X."/>
            <person name="Zhang H."/>
            <person name="Dai N."/>
            <person name="Sheng W."/>
            <person name="Hou X."/>
            <person name="Wei L."/>
        </authorList>
    </citation>
    <scope>NUCLEOTIDE SEQUENCE</scope>
    <source>
        <strain evidence="2">G02</strain>
        <tissue evidence="2">Leaf</tissue>
    </source>
</reference>
<evidence type="ECO:0000313" key="2">
    <source>
        <dbReference type="EMBL" id="KAL0399876.1"/>
    </source>
</evidence>
<organism evidence="2">
    <name type="scientific">Sesamum radiatum</name>
    <name type="common">Black benniseed</name>
    <dbReference type="NCBI Taxonomy" id="300843"/>
    <lineage>
        <taxon>Eukaryota</taxon>
        <taxon>Viridiplantae</taxon>
        <taxon>Streptophyta</taxon>
        <taxon>Embryophyta</taxon>
        <taxon>Tracheophyta</taxon>
        <taxon>Spermatophyta</taxon>
        <taxon>Magnoliopsida</taxon>
        <taxon>eudicotyledons</taxon>
        <taxon>Gunneridae</taxon>
        <taxon>Pentapetalae</taxon>
        <taxon>asterids</taxon>
        <taxon>lamiids</taxon>
        <taxon>Lamiales</taxon>
        <taxon>Pedaliaceae</taxon>
        <taxon>Sesamum</taxon>
    </lineage>
</organism>
<proteinExistence type="predicted"/>
<keyword evidence="1" id="KW-0472">Membrane</keyword>
<gene>
    <name evidence="2" type="ORF">Sradi_2330900</name>
</gene>
<evidence type="ECO:0008006" key="3">
    <source>
        <dbReference type="Google" id="ProtNLM"/>
    </source>
</evidence>
<name>A0AAW2T4S5_SESRA</name>